<evidence type="ECO:0000313" key="4">
    <source>
        <dbReference type="Proteomes" id="UP000001660"/>
    </source>
</evidence>
<evidence type="ECO:0008006" key="5">
    <source>
        <dbReference type="Google" id="ProtNLM"/>
    </source>
</evidence>
<accession>D8PBG4</accession>
<dbReference type="Pfam" id="PF08495">
    <property type="entry name" value="FIST"/>
    <property type="match status" value="1"/>
</dbReference>
<keyword evidence="4" id="KW-1185">Reference proteome</keyword>
<feature type="domain" description="FIST" evidence="1">
    <location>
        <begin position="25"/>
        <end position="218"/>
    </location>
</feature>
<name>D8PBG4_9BACT</name>
<dbReference type="HOGENOM" id="CLU_052774_2_0_0"/>
<dbReference type="Proteomes" id="UP000001660">
    <property type="component" value="Chromosome"/>
</dbReference>
<proteinExistence type="predicted"/>
<dbReference type="KEGG" id="nde:NIDE0806"/>
<dbReference type="eggNOG" id="COG3287">
    <property type="taxonomic scope" value="Bacteria"/>
</dbReference>
<dbReference type="Pfam" id="PF10442">
    <property type="entry name" value="FIST_C"/>
    <property type="match status" value="1"/>
</dbReference>
<dbReference type="STRING" id="330214.NIDE0806"/>
<feature type="domain" description="FIST C-domain" evidence="2">
    <location>
        <begin position="219"/>
        <end position="362"/>
    </location>
</feature>
<dbReference type="PANTHER" id="PTHR40252:SF2">
    <property type="entry name" value="BLR0328 PROTEIN"/>
    <property type="match status" value="1"/>
</dbReference>
<dbReference type="PANTHER" id="PTHR40252">
    <property type="entry name" value="BLR0328 PROTEIN"/>
    <property type="match status" value="1"/>
</dbReference>
<sequence length="382" mass="40814">MHVETCSIKTGGSFSPASLSTLDSEETLVLLFGAPDLIDTPHRIREVVDACPRSHVMGCSTAGEIHGCEISDNSMAVATLRFDNTPIRTAQAAVHSPHDSYAAGRAIATQLTQPSLRGVLVLSDGLNVNGSELVKGLNDTLGEAVVVTGGLAGDGTHFKRTWVLKDRTPQSGYVTAVGFYGDHIRLGHGSKGGWDKFGPERQVTKSIGNVLYELDGRPALGLYKEYLGDRASGLPATGLLFPLAIRPSQAEGKVLVRTILAVDEATQSMTFAGDIPEGVFAQLMRANFDRLIQGASEAATLTFDHHNGSYSDSPTLSIAISCVGRRLVLGERTEEEIEATLEILPKGSRQIGFYSYGEISPYKSGACDLHNQTMTLTTIAEH</sequence>
<reference evidence="3 4" key="1">
    <citation type="journal article" date="2010" name="Proc. Natl. Acad. Sci. U.S.A.">
        <title>A Nitrospira metagenome illuminates the physiology and evolution of globally important nitrite-oxidizing bacteria.</title>
        <authorList>
            <person name="Lucker S."/>
            <person name="Wagner M."/>
            <person name="Maixner F."/>
            <person name="Pelletier E."/>
            <person name="Koch H."/>
            <person name="Vacherie B."/>
            <person name="Rattei T."/>
            <person name="Sinninghe Damste J."/>
            <person name="Spieck E."/>
            <person name="Le Paslier D."/>
            <person name="Daims H."/>
        </authorList>
    </citation>
    <scope>NUCLEOTIDE SEQUENCE [LARGE SCALE GENOMIC DNA]</scope>
</reference>
<dbReference type="InterPro" id="IPR013702">
    <property type="entry name" value="FIST_domain_N"/>
</dbReference>
<dbReference type="AlphaFoldDB" id="D8PBG4"/>
<dbReference type="EMBL" id="FP929003">
    <property type="protein sequence ID" value="CBK40573.1"/>
    <property type="molecule type" value="Genomic_DNA"/>
</dbReference>
<dbReference type="InterPro" id="IPR019494">
    <property type="entry name" value="FIST_C"/>
</dbReference>
<gene>
    <name evidence="3" type="ORF">NIDE0806</name>
</gene>
<evidence type="ECO:0000313" key="3">
    <source>
        <dbReference type="EMBL" id="CBK40573.1"/>
    </source>
</evidence>
<dbReference type="SMART" id="SM01204">
    <property type="entry name" value="FIST_C"/>
    <property type="match status" value="1"/>
</dbReference>
<evidence type="ECO:0000259" key="2">
    <source>
        <dbReference type="SMART" id="SM01204"/>
    </source>
</evidence>
<protein>
    <recommendedName>
        <fullName evidence="5">FIST domain-containing protein</fullName>
    </recommendedName>
</protein>
<dbReference type="OrthoDB" id="9770435at2"/>
<evidence type="ECO:0000259" key="1">
    <source>
        <dbReference type="SMART" id="SM00897"/>
    </source>
</evidence>
<organism evidence="3 4">
    <name type="scientific">Nitrospira defluvii</name>
    <dbReference type="NCBI Taxonomy" id="330214"/>
    <lineage>
        <taxon>Bacteria</taxon>
        <taxon>Pseudomonadati</taxon>
        <taxon>Nitrospirota</taxon>
        <taxon>Nitrospiria</taxon>
        <taxon>Nitrospirales</taxon>
        <taxon>Nitrospiraceae</taxon>
        <taxon>Nitrospira</taxon>
    </lineage>
</organism>
<dbReference type="SMART" id="SM00897">
    <property type="entry name" value="FIST"/>
    <property type="match status" value="1"/>
</dbReference>